<evidence type="ECO:0000259" key="10">
    <source>
        <dbReference type="Pfam" id="PF02518"/>
    </source>
</evidence>
<evidence type="ECO:0000313" key="12">
    <source>
        <dbReference type="EMBL" id="MQM24101.1"/>
    </source>
</evidence>
<protein>
    <recommendedName>
        <fullName evidence="2">histidine kinase</fullName>
        <ecNumber evidence="2">2.7.13.3</ecNumber>
    </recommendedName>
</protein>
<keyword evidence="6 12" id="KW-0418">Kinase</keyword>
<evidence type="ECO:0000256" key="8">
    <source>
        <dbReference type="ARBA" id="ARBA00023012"/>
    </source>
</evidence>
<feature type="transmembrane region" description="Helical" evidence="9">
    <location>
        <begin position="7"/>
        <end position="26"/>
    </location>
</feature>
<dbReference type="EC" id="2.7.13.3" evidence="2"/>
<evidence type="ECO:0000259" key="11">
    <source>
        <dbReference type="Pfam" id="PF07730"/>
    </source>
</evidence>
<evidence type="ECO:0000256" key="3">
    <source>
        <dbReference type="ARBA" id="ARBA00022553"/>
    </source>
</evidence>
<keyword evidence="9" id="KW-0812">Transmembrane</keyword>
<feature type="transmembrane region" description="Helical" evidence="9">
    <location>
        <begin position="117"/>
        <end position="135"/>
    </location>
</feature>
<evidence type="ECO:0000256" key="4">
    <source>
        <dbReference type="ARBA" id="ARBA00022679"/>
    </source>
</evidence>
<feature type="domain" description="Histidine kinase/HSP90-like ATPase" evidence="10">
    <location>
        <begin position="299"/>
        <end position="388"/>
    </location>
</feature>
<dbReference type="GO" id="GO:0000155">
    <property type="term" value="F:phosphorelay sensor kinase activity"/>
    <property type="evidence" value="ECO:0007669"/>
    <property type="project" value="InterPro"/>
</dbReference>
<keyword evidence="9" id="KW-0472">Membrane</keyword>
<evidence type="ECO:0000256" key="7">
    <source>
        <dbReference type="ARBA" id="ARBA00022840"/>
    </source>
</evidence>
<dbReference type="Pfam" id="PF02518">
    <property type="entry name" value="HATPase_c"/>
    <property type="match status" value="1"/>
</dbReference>
<evidence type="ECO:0000256" key="6">
    <source>
        <dbReference type="ARBA" id="ARBA00022777"/>
    </source>
</evidence>
<keyword evidence="7" id="KW-0067">ATP-binding</keyword>
<accession>A0A6L5G3F6</accession>
<dbReference type="Gene3D" id="3.30.565.10">
    <property type="entry name" value="Histidine kinase-like ATPase, C-terminal domain"/>
    <property type="match status" value="1"/>
</dbReference>
<reference evidence="12 13" key="1">
    <citation type="submission" date="2019-10" db="EMBL/GenBank/DDBJ databases">
        <title>Glycomyces albidus sp. nov., a novel actinomycete isolated from rhizosphere soil of wheat (Triticum aestivum L.).</title>
        <authorList>
            <person name="Qian L."/>
        </authorList>
    </citation>
    <scope>NUCLEOTIDE SEQUENCE [LARGE SCALE GENOMIC DNA]</scope>
    <source>
        <strain evidence="12 13">NEAU-7082</strain>
    </source>
</reference>
<dbReference type="AlphaFoldDB" id="A0A6L5G3F6"/>
<dbReference type="InterPro" id="IPR050482">
    <property type="entry name" value="Sensor_HK_TwoCompSys"/>
</dbReference>
<dbReference type="GO" id="GO:0046983">
    <property type="term" value="F:protein dimerization activity"/>
    <property type="evidence" value="ECO:0007669"/>
    <property type="project" value="InterPro"/>
</dbReference>
<dbReference type="InterPro" id="IPR011712">
    <property type="entry name" value="Sig_transdc_His_kin_sub3_dim/P"/>
</dbReference>
<dbReference type="PANTHER" id="PTHR24421">
    <property type="entry name" value="NITRATE/NITRITE SENSOR PROTEIN NARX-RELATED"/>
    <property type="match status" value="1"/>
</dbReference>
<dbReference type="Pfam" id="PF07730">
    <property type="entry name" value="HisKA_3"/>
    <property type="match status" value="1"/>
</dbReference>
<feature type="transmembrane region" description="Helical" evidence="9">
    <location>
        <begin position="147"/>
        <end position="167"/>
    </location>
</feature>
<keyword evidence="9" id="KW-1133">Transmembrane helix</keyword>
<feature type="transmembrane region" description="Helical" evidence="9">
    <location>
        <begin position="91"/>
        <end position="110"/>
    </location>
</feature>
<dbReference type="Proteomes" id="UP000477750">
    <property type="component" value="Unassembled WGS sequence"/>
</dbReference>
<evidence type="ECO:0000256" key="5">
    <source>
        <dbReference type="ARBA" id="ARBA00022741"/>
    </source>
</evidence>
<sequence>MREGPHWRVRAAVVAATGVAAAGLGMTPFFSAWMTVPAATAVAGALAVMVAGPRAHGATVCVTGAVAVVSLTATAGMILMDATYAEHARAATVWAVAESSALLALIAVTVRVAPRSTGSAAAAAAAGLAVPAWLLRFTSGPWEPEMLAGLAVWALAGALGATVGLYLRALDERRIRAVAEARSVQRLQLARDLHDFVAHDISAMLAQAHAGQILIERDTAAAADAFRSIADSGERAMASMDRAVHALHDAEVGDLRSLVPALTDLPGLAARFSAAGAAQVRLDLDPDLEALPGEITGLAYRIVVEALTNVRRHANRAQRVDVAVHRTASGIAITVADDGPGPRSAPAPRRSGLGLAGLTARARTLGGSLAAGPAEPTGWQVTAFLPVSTHRPEHHG</sequence>
<dbReference type="GO" id="GO:0016020">
    <property type="term" value="C:membrane"/>
    <property type="evidence" value="ECO:0007669"/>
    <property type="project" value="InterPro"/>
</dbReference>
<dbReference type="InterPro" id="IPR003594">
    <property type="entry name" value="HATPase_dom"/>
</dbReference>
<evidence type="ECO:0000256" key="1">
    <source>
        <dbReference type="ARBA" id="ARBA00000085"/>
    </source>
</evidence>
<feature type="transmembrane region" description="Helical" evidence="9">
    <location>
        <begin position="58"/>
        <end position="79"/>
    </location>
</feature>
<feature type="transmembrane region" description="Helical" evidence="9">
    <location>
        <begin position="32"/>
        <end position="51"/>
    </location>
</feature>
<dbReference type="InterPro" id="IPR036890">
    <property type="entry name" value="HATPase_C_sf"/>
</dbReference>
<dbReference type="PANTHER" id="PTHR24421:SF10">
    <property type="entry name" value="NITRATE_NITRITE SENSOR PROTEIN NARQ"/>
    <property type="match status" value="1"/>
</dbReference>
<dbReference type="RefSeq" id="WP_153023298.1">
    <property type="nucleotide sequence ID" value="NZ_WIAO01000001.1"/>
</dbReference>
<evidence type="ECO:0000256" key="9">
    <source>
        <dbReference type="SAM" id="Phobius"/>
    </source>
</evidence>
<dbReference type="EMBL" id="WIAO01000001">
    <property type="protein sequence ID" value="MQM24101.1"/>
    <property type="molecule type" value="Genomic_DNA"/>
</dbReference>
<comment type="caution">
    <text evidence="12">The sequence shown here is derived from an EMBL/GenBank/DDBJ whole genome shotgun (WGS) entry which is preliminary data.</text>
</comment>
<organism evidence="12 13">
    <name type="scientific">Glycomyces albidus</name>
    <dbReference type="NCBI Taxonomy" id="2656774"/>
    <lineage>
        <taxon>Bacteria</taxon>
        <taxon>Bacillati</taxon>
        <taxon>Actinomycetota</taxon>
        <taxon>Actinomycetes</taxon>
        <taxon>Glycomycetales</taxon>
        <taxon>Glycomycetaceae</taxon>
        <taxon>Glycomyces</taxon>
    </lineage>
</organism>
<keyword evidence="3" id="KW-0597">Phosphoprotein</keyword>
<gene>
    <name evidence="12" type="ORF">GFD30_00700</name>
</gene>
<dbReference type="Gene3D" id="1.20.5.1930">
    <property type="match status" value="1"/>
</dbReference>
<feature type="domain" description="Signal transduction histidine kinase subgroup 3 dimerisation and phosphoacceptor" evidence="11">
    <location>
        <begin position="186"/>
        <end position="250"/>
    </location>
</feature>
<proteinExistence type="predicted"/>
<dbReference type="SUPFAM" id="SSF55874">
    <property type="entry name" value="ATPase domain of HSP90 chaperone/DNA topoisomerase II/histidine kinase"/>
    <property type="match status" value="1"/>
</dbReference>
<evidence type="ECO:0000256" key="2">
    <source>
        <dbReference type="ARBA" id="ARBA00012438"/>
    </source>
</evidence>
<comment type="catalytic activity">
    <reaction evidence="1">
        <text>ATP + protein L-histidine = ADP + protein N-phospho-L-histidine.</text>
        <dbReference type="EC" id="2.7.13.3"/>
    </reaction>
</comment>
<name>A0A6L5G3F6_9ACTN</name>
<keyword evidence="8" id="KW-0902">Two-component regulatory system</keyword>
<evidence type="ECO:0000313" key="13">
    <source>
        <dbReference type="Proteomes" id="UP000477750"/>
    </source>
</evidence>
<dbReference type="GO" id="GO:0005524">
    <property type="term" value="F:ATP binding"/>
    <property type="evidence" value="ECO:0007669"/>
    <property type="project" value="UniProtKB-KW"/>
</dbReference>
<keyword evidence="13" id="KW-1185">Reference proteome</keyword>
<keyword evidence="5" id="KW-0547">Nucleotide-binding</keyword>
<keyword evidence="4" id="KW-0808">Transferase</keyword>
<dbReference type="CDD" id="cd16917">
    <property type="entry name" value="HATPase_UhpB-NarQ-NarX-like"/>
    <property type="match status" value="1"/>
</dbReference>